<evidence type="ECO:0000313" key="2">
    <source>
        <dbReference type="EMBL" id="ORY57805.1"/>
    </source>
</evidence>
<dbReference type="Proteomes" id="UP000193689">
    <property type="component" value="Unassembled WGS sequence"/>
</dbReference>
<keyword evidence="1" id="KW-0732">Signal</keyword>
<evidence type="ECO:0000256" key="1">
    <source>
        <dbReference type="SAM" id="SignalP"/>
    </source>
</evidence>
<organism evidence="2 3">
    <name type="scientific">Pseudomassariella vexata</name>
    <dbReference type="NCBI Taxonomy" id="1141098"/>
    <lineage>
        <taxon>Eukaryota</taxon>
        <taxon>Fungi</taxon>
        <taxon>Dikarya</taxon>
        <taxon>Ascomycota</taxon>
        <taxon>Pezizomycotina</taxon>
        <taxon>Sordariomycetes</taxon>
        <taxon>Xylariomycetidae</taxon>
        <taxon>Amphisphaeriales</taxon>
        <taxon>Pseudomassariaceae</taxon>
        <taxon>Pseudomassariella</taxon>
    </lineage>
</organism>
<comment type="caution">
    <text evidence="2">The sequence shown here is derived from an EMBL/GenBank/DDBJ whole genome shotgun (WGS) entry which is preliminary data.</text>
</comment>
<gene>
    <name evidence="2" type="ORF">BCR38DRAFT_80514</name>
</gene>
<evidence type="ECO:0008006" key="4">
    <source>
        <dbReference type="Google" id="ProtNLM"/>
    </source>
</evidence>
<proteinExistence type="predicted"/>
<reference evidence="2 3" key="1">
    <citation type="submission" date="2016-07" db="EMBL/GenBank/DDBJ databases">
        <title>Pervasive Adenine N6-methylation of Active Genes in Fungi.</title>
        <authorList>
            <consortium name="DOE Joint Genome Institute"/>
            <person name="Mondo S.J."/>
            <person name="Dannebaum R.O."/>
            <person name="Kuo R.C."/>
            <person name="Labutti K."/>
            <person name="Haridas S."/>
            <person name="Kuo A."/>
            <person name="Salamov A."/>
            <person name="Ahrendt S.R."/>
            <person name="Lipzen A."/>
            <person name="Sullivan W."/>
            <person name="Andreopoulos W.B."/>
            <person name="Clum A."/>
            <person name="Lindquist E."/>
            <person name="Daum C."/>
            <person name="Ramamoorthy G.K."/>
            <person name="Gryganskyi A."/>
            <person name="Culley D."/>
            <person name="Magnuson J.K."/>
            <person name="James T.Y."/>
            <person name="O'Malley M.A."/>
            <person name="Stajich J.E."/>
            <person name="Spatafora J.W."/>
            <person name="Visel A."/>
            <person name="Grigoriev I.V."/>
        </authorList>
    </citation>
    <scope>NUCLEOTIDE SEQUENCE [LARGE SCALE GENOMIC DNA]</scope>
    <source>
        <strain evidence="2 3">CBS 129021</strain>
    </source>
</reference>
<dbReference type="InParanoid" id="A0A1Y2DGJ0"/>
<feature type="signal peptide" evidence="1">
    <location>
        <begin position="1"/>
        <end position="26"/>
    </location>
</feature>
<dbReference type="EMBL" id="MCFJ01000018">
    <property type="protein sequence ID" value="ORY57805.1"/>
    <property type="molecule type" value="Genomic_DNA"/>
</dbReference>
<accession>A0A1Y2DGJ0</accession>
<sequence>MRTVKARPYFLVAMATTALTCRQVIGYCEQTDMSKNSEAREPAAVARAMLRKILHVMRPGLLLPQGHPSRIGHNERYQMREGNALPKSSSRHEGQLEAGRCIVFNYY</sequence>
<dbReference type="RefSeq" id="XP_040710934.1">
    <property type="nucleotide sequence ID" value="XM_040865664.1"/>
</dbReference>
<name>A0A1Y2DGJ0_9PEZI</name>
<keyword evidence="3" id="KW-1185">Reference proteome</keyword>
<evidence type="ECO:0000313" key="3">
    <source>
        <dbReference type="Proteomes" id="UP000193689"/>
    </source>
</evidence>
<protein>
    <recommendedName>
        <fullName evidence="4">Secreted protein</fullName>
    </recommendedName>
</protein>
<feature type="chain" id="PRO_5012869831" description="Secreted protein" evidence="1">
    <location>
        <begin position="27"/>
        <end position="107"/>
    </location>
</feature>
<dbReference type="GeneID" id="63781876"/>
<dbReference type="AlphaFoldDB" id="A0A1Y2DGJ0"/>